<dbReference type="Proteomes" id="UP000011625">
    <property type="component" value="Unassembled WGS sequence"/>
</dbReference>
<dbReference type="AlphaFoldDB" id="M0N699"/>
<name>M0N699_9EURY</name>
<evidence type="ECO:0008006" key="3">
    <source>
        <dbReference type="Google" id="ProtNLM"/>
    </source>
</evidence>
<dbReference type="PATRIC" id="fig|1227456.3.peg.2364"/>
<reference evidence="1 2" key="1">
    <citation type="journal article" date="2014" name="PLoS Genet.">
        <title>Phylogenetically driven sequencing of extremely halophilic archaea reveals strategies for static and dynamic osmo-response.</title>
        <authorList>
            <person name="Becker E.A."/>
            <person name="Seitzer P.M."/>
            <person name="Tritt A."/>
            <person name="Larsen D."/>
            <person name="Krusor M."/>
            <person name="Yao A.I."/>
            <person name="Wu D."/>
            <person name="Madern D."/>
            <person name="Eisen J.A."/>
            <person name="Darling A.E."/>
            <person name="Facciotti M.T."/>
        </authorList>
    </citation>
    <scope>NUCLEOTIDE SEQUENCE [LARGE SCALE GENOMIC DNA]</scope>
    <source>
        <strain evidence="1 2">DSM 8989</strain>
    </source>
</reference>
<evidence type="ECO:0000313" key="2">
    <source>
        <dbReference type="Proteomes" id="UP000011625"/>
    </source>
</evidence>
<dbReference type="EMBL" id="AOME01000056">
    <property type="protein sequence ID" value="EMA52220.1"/>
    <property type="molecule type" value="Genomic_DNA"/>
</dbReference>
<comment type="caution">
    <text evidence="1">The sequence shown here is derived from an EMBL/GenBank/DDBJ whole genome shotgun (WGS) entry which is preliminary data.</text>
</comment>
<dbReference type="OrthoDB" id="212921at2157"/>
<gene>
    <name evidence="1" type="ORF">C450_11631</name>
</gene>
<accession>M0N699</accession>
<dbReference type="InterPro" id="IPR055766">
    <property type="entry name" value="DUF7342"/>
</dbReference>
<proteinExistence type="predicted"/>
<sequence>MADINEWVKEEWKQTTTARERIKEVLVETTEYMSAAGIAERALTSEPTTRKYLEELVDDGFGVTAQDGRTTTYKRHEGRLIDERIEELRTTCTQQELIDGIRGMKETLEAFRETYDADGPEEAVMELAAGDEGWADIGRWRGTRRNLAIAQAALQVDEAHRLAEA</sequence>
<dbReference type="STRING" id="1227456.C450_11631"/>
<keyword evidence="2" id="KW-1185">Reference proteome</keyword>
<dbReference type="Pfam" id="PF24033">
    <property type="entry name" value="DUF7342"/>
    <property type="match status" value="1"/>
</dbReference>
<dbReference type="RefSeq" id="WP_005043523.1">
    <property type="nucleotide sequence ID" value="NZ_AOME01000056.1"/>
</dbReference>
<organism evidence="1 2">
    <name type="scientific">Halococcus salifodinae DSM 8989</name>
    <dbReference type="NCBI Taxonomy" id="1227456"/>
    <lineage>
        <taxon>Archaea</taxon>
        <taxon>Methanobacteriati</taxon>
        <taxon>Methanobacteriota</taxon>
        <taxon>Stenosarchaea group</taxon>
        <taxon>Halobacteria</taxon>
        <taxon>Halobacteriales</taxon>
        <taxon>Halococcaceae</taxon>
        <taxon>Halococcus</taxon>
    </lineage>
</organism>
<evidence type="ECO:0000313" key="1">
    <source>
        <dbReference type="EMBL" id="EMA52220.1"/>
    </source>
</evidence>
<protein>
    <recommendedName>
        <fullName evidence="3">Transcriptional regulator</fullName>
    </recommendedName>
</protein>